<reference evidence="1 2" key="1">
    <citation type="submission" date="2023-02" db="EMBL/GenBank/DDBJ databases">
        <title>Evolution of Hrp T3SS in non-pathogenic Pseudomonas fluorescens.</title>
        <authorList>
            <person name="Liao K."/>
            <person name="Wei H."/>
            <person name="Gu Y."/>
        </authorList>
    </citation>
    <scope>NUCLEOTIDE SEQUENCE [LARGE SCALE GENOMIC DNA]</scope>
    <source>
        <strain evidence="1 2">FP2034</strain>
    </source>
</reference>
<evidence type="ECO:0000313" key="2">
    <source>
        <dbReference type="Proteomes" id="UP001224838"/>
    </source>
</evidence>
<keyword evidence="2" id="KW-1185">Reference proteome</keyword>
<dbReference type="RefSeq" id="WP_305470383.1">
    <property type="nucleotide sequence ID" value="NZ_CP117451.1"/>
</dbReference>
<evidence type="ECO:0000313" key="1">
    <source>
        <dbReference type="EMBL" id="WLH03080.1"/>
    </source>
</evidence>
<proteinExistence type="predicted"/>
<organism evidence="1 2">
    <name type="scientific">Pseudomonas beijingensis</name>
    <dbReference type="NCBI Taxonomy" id="2954101"/>
    <lineage>
        <taxon>Bacteria</taxon>
        <taxon>Pseudomonadati</taxon>
        <taxon>Pseudomonadota</taxon>
        <taxon>Gammaproteobacteria</taxon>
        <taxon>Pseudomonadales</taxon>
        <taxon>Pseudomonadaceae</taxon>
        <taxon>Pseudomonas</taxon>
    </lineage>
</organism>
<dbReference type="Proteomes" id="UP001224838">
    <property type="component" value="Chromosome"/>
</dbReference>
<dbReference type="EMBL" id="CP117451">
    <property type="protein sequence ID" value="WLH03080.1"/>
    <property type="molecule type" value="Genomic_DNA"/>
</dbReference>
<protein>
    <recommendedName>
        <fullName evidence="3">Filamentous hemagglutinin</fullName>
    </recommendedName>
</protein>
<accession>A0ABY9FJ28</accession>
<gene>
    <name evidence="1" type="ORF">PSH92_09465</name>
</gene>
<name>A0ABY9FJ28_9PSED</name>
<sequence>MFTKEPDFPWNADNLPCYAATATGTCTAKDALQAYTLARAYCHKLSRSYEDGGDFVNSSTFAIGGIGTLAGAVFSPLAGGGAKTAWSGLSGSANALQTALNTNFSNAVNARRRAEIGNSGAAARDQVSREKKNPTMQVFAAIDMAYDCKMAIGRADVAVIQAINEIQAGAGKPKENPSATVNPEETMVDAAEKAEEAAQPAASLAAKVPIAVTATPKEITTIEVLREQVADAAAGVAASVAASTATETAQSAAAVVGESPSLIQIQAAAKAAAEATAKPAAKAAAEAKAAQILTGRSPEIYKAVMDSTAPAAAAAAHAAADAAAGAAAAPSQPVSSP</sequence>
<evidence type="ECO:0008006" key="3">
    <source>
        <dbReference type="Google" id="ProtNLM"/>
    </source>
</evidence>